<feature type="compositionally biased region" description="Basic and acidic residues" evidence="6">
    <location>
        <begin position="42"/>
        <end position="64"/>
    </location>
</feature>
<proteinExistence type="inferred from homology"/>
<evidence type="ECO:0000313" key="9">
    <source>
        <dbReference type="EMBL" id="RXH88678.1"/>
    </source>
</evidence>
<dbReference type="InterPro" id="IPR024687">
    <property type="entry name" value="MMS19_C"/>
</dbReference>
<evidence type="ECO:0000256" key="2">
    <source>
        <dbReference type="ARBA" id="ARBA00009340"/>
    </source>
</evidence>
<organism evidence="9 10">
    <name type="scientific">Malus domestica</name>
    <name type="common">Apple</name>
    <name type="synonym">Pyrus malus</name>
    <dbReference type="NCBI Taxonomy" id="3750"/>
    <lineage>
        <taxon>Eukaryota</taxon>
        <taxon>Viridiplantae</taxon>
        <taxon>Streptophyta</taxon>
        <taxon>Embryophyta</taxon>
        <taxon>Tracheophyta</taxon>
        <taxon>Spermatophyta</taxon>
        <taxon>Magnoliopsida</taxon>
        <taxon>eudicotyledons</taxon>
        <taxon>Gunneridae</taxon>
        <taxon>Pentapetalae</taxon>
        <taxon>rosids</taxon>
        <taxon>fabids</taxon>
        <taxon>Rosales</taxon>
        <taxon>Rosaceae</taxon>
        <taxon>Amygdaloideae</taxon>
        <taxon>Maleae</taxon>
        <taxon>Malus</taxon>
    </lineage>
</organism>
<dbReference type="InterPro" id="IPR029240">
    <property type="entry name" value="MMS19_N"/>
</dbReference>
<dbReference type="InterPro" id="IPR016024">
    <property type="entry name" value="ARM-type_fold"/>
</dbReference>
<gene>
    <name evidence="9" type="ORF">DVH24_000277</name>
</gene>
<sequence>MPKNEEKGRLVRKALREISNNHGGGGGGGGGGRFSKSFATAKKKEKETRKLRVQEHDKAEKDHQNDDALDRLLLVQSDLSALTHQIDELVVQAFKCQGKATKEVESFPNFLSEMLSSLKPWMPRFQKALSYPVESAADEGESVEIASPQDSLISPSPLVSWRADCTIERGRHLFKLTPLPISKSLSSRPPVPSRSSVFERMTSCTVDRIPKFHATFGDANDSLELVAAKPTPIKPSNSVTTEAGSNLKSGFVSPSPMFPKQGGSMVVNMMTPCLKMSPPKSCVLLEPFSESSPKVHHGVHKSTPFPVGFTYCSNSSGSEASGDLAFRYPELLALQQPFKSEIRKNHVESSPEWCISPPKTCVLLDPHDEKSPNNADADSQLLITGHLLDNHINFSISKEDDGQGGIHPIKTSSLHKPAGGSFAMIESTPIWKEAESVVRVGKYPGENTLKRELWTKFEAASVNGVRFNDTATHKGFLDRLDEAASLNSIITLVKNDLLTIEVLVKEMGMYLTTTDNVIRARGILLLAEVLTGLASKPLDTATIHSLIGFFTDRLADWRALRGALVGCLALLRRKASAGMVCASDAKVVAQTYVESLQVQALGQHDRKGETFFYGICQAMDGEKDPHCLMLTFPIVEALVQIYPDPSGSLESFCEDLFTLLGCYFPIHFTHLKDEDSDVKRDDLSKALMSALSSTPLFEPFVIPLLLEKLSSSLPLAKVDSLKYLNHCTAKYGADRMAKHAETIWISVKHAISNSLEKPAISFTEEPLYGLGFQENEVATEALMLLEKVTMQNEVLFVNLIVRDEDINTVFNSIASYENYNIPLQGKQRLHAVGRILYKITKTSAASCKSVFESFFPCLMNTLEISVRNSSGDCSLNENSFSSKRFNFGALYLSVELIEACRDLIMRFKDLAPKPDTTHATCCYMLQSFADSLIIAFCSSLATHLNEVHGAEIYFTVKGLQMLATFPGDILPISKIIFENILTELMSIILVDFNKTLLWKLALKALVHIGSFVDAYHESEKALSYIDLVVEKTLSLVSHDDFNVPFPLKLETVSEIGASGLNHMLRIVQGLEEAIVGKLSDYVHGKLNLAEGTIQLLECYCNKILPWIKETGGLEEVLLRFVINIWNATESCKDFSIQVQEEELLDAAMMAMKLAVGSCSDESQKIMVDKAYSVLSSNISIPFKESMDATSSIQLQELHVSEQRDTFSHRDEWIVSLFASIIIAVHPKTQIANLKGLLHLFMTTLLKGCVPVAQALGSVINKLGTKSKDTENSKDCTLEEAIDMIFGTNIWSFNENGVLKTSGTSNGIKVSLTDLCLGFSSNKQLQVCALVGLAWIGKGLLLLGHEKVKDVTKIFLECLLSEGRKRAMELQQGLENSYEQHFVMRTAADAFHILMSDFEVCLNRKFHAITRPLYKQRFFSSVMPILQSMIINSDSSLSRSMLVRASAHLISNAPLIAILSEAEKLMPIMLDGLSVLSEDILDKDKLYSLLLVLSGILTDKNGKVAVVENAHILINCLTRLIGYPHMMLVRETAIQCLVATSELPYARIFPMRTQVLQAISKALNDPKRAVRQEAVRCRRAW</sequence>
<feature type="domain" description="MMS19 C-terminal" evidence="7">
    <location>
        <begin position="1116"/>
        <end position="1536"/>
    </location>
</feature>
<comment type="subcellular location">
    <subcellularLocation>
        <location evidence="1 5">Nucleus</location>
    </subcellularLocation>
</comment>
<dbReference type="SUPFAM" id="SSF48371">
    <property type="entry name" value="ARM repeat"/>
    <property type="match status" value="2"/>
</dbReference>
<evidence type="ECO:0000256" key="5">
    <source>
        <dbReference type="RuleBase" id="RU367072"/>
    </source>
</evidence>
<accession>A0A498IZH5</accession>
<keyword evidence="5" id="KW-0234">DNA repair</keyword>
<keyword evidence="3" id="KW-0677">Repeat</keyword>
<comment type="similarity">
    <text evidence="2 5">Belongs to the MET18/MMS19 family.</text>
</comment>
<dbReference type="GO" id="GO:0097361">
    <property type="term" value="C:cytosolic [4Fe-4S] assembly targeting complex"/>
    <property type="evidence" value="ECO:0007669"/>
    <property type="project" value="UniProtKB-UniRule"/>
</dbReference>
<dbReference type="InterPro" id="IPR039920">
    <property type="entry name" value="MMS19"/>
</dbReference>
<dbReference type="Gene3D" id="1.25.10.10">
    <property type="entry name" value="Leucine-rich Repeat Variant"/>
    <property type="match status" value="1"/>
</dbReference>
<name>A0A498IZH5_MALDO</name>
<evidence type="ECO:0000256" key="3">
    <source>
        <dbReference type="ARBA" id="ARBA00022737"/>
    </source>
</evidence>
<comment type="caution">
    <text evidence="9">The sequence shown here is derived from an EMBL/GenBank/DDBJ whole genome shotgun (WGS) entry which is preliminary data.</text>
</comment>
<evidence type="ECO:0000259" key="8">
    <source>
        <dbReference type="Pfam" id="PF14500"/>
    </source>
</evidence>
<reference evidence="9 10" key="1">
    <citation type="submission" date="2018-10" db="EMBL/GenBank/DDBJ databases">
        <title>A high-quality apple genome assembly.</title>
        <authorList>
            <person name="Hu J."/>
        </authorList>
    </citation>
    <scope>NUCLEOTIDE SEQUENCE [LARGE SCALE GENOMIC DNA]</scope>
    <source>
        <strain evidence="10">cv. HFTH1</strain>
        <tissue evidence="9">Young leaf</tissue>
    </source>
</reference>
<evidence type="ECO:0000256" key="6">
    <source>
        <dbReference type="SAM" id="MobiDB-lite"/>
    </source>
</evidence>
<dbReference type="STRING" id="3750.A0A498IZH5"/>
<dbReference type="GO" id="GO:0016226">
    <property type="term" value="P:iron-sulfur cluster assembly"/>
    <property type="evidence" value="ECO:0007669"/>
    <property type="project" value="UniProtKB-UniRule"/>
</dbReference>
<feature type="domain" description="MMS19 N-terminal" evidence="8">
    <location>
        <begin position="504"/>
        <end position="607"/>
    </location>
</feature>
<dbReference type="GO" id="GO:0051604">
    <property type="term" value="P:protein maturation"/>
    <property type="evidence" value="ECO:0007669"/>
    <property type="project" value="UniProtKB-UniRule"/>
</dbReference>
<feature type="compositionally biased region" description="Gly residues" evidence="6">
    <location>
        <begin position="22"/>
        <end position="33"/>
    </location>
</feature>
<dbReference type="InterPro" id="IPR011989">
    <property type="entry name" value="ARM-like"/>
</dbReference>
<evidence type="ECO:0000256" key="1">
    <source>
        <dbReference type="ARBA" id="ARBA00004123"/>
    </source>
</evidence>
<dbReference type="EMBL" id="RDQH01000335">
    <property type="protein sequence ID" value="RXH88678.1"/>
    <property type="molecule type" value="Genomic_DNA"/>
</dbReference>
<evidence type="ECO:0000313" key="10">
    <source>
        <dbReference type="Proteomes" id="UP000290289"/>
    </source>
</evidence>
<keyword evidence="10" id="KW-1185">Reference proteome</keyword>
<dbReference type="GO" id="GO:0005634">
    <property type="term" value="C:nucleus"/>
    <property type="evidence" value="ECO:0007669"/>
    <property type="project" value="UniProtKB-SubCell"/>
</dbReference>
<evidence type="ECO:0000256" key="4">
    <source>
        <dbReference type="ARBA" id="ARBA00023242"/>
    </source>
</evidence>
<keyword evidence="5" id="KW-0227">DNA damage</keyword>
<feature type="domain" description="MMS19 N-terminal" evidence="8">
    <location>
        <begin position="608"/>
        <end position="751"/>
    </location>
</feature>
<dbReference type="Pfam" id="PF12460">
    <property type="entry name" value="MMS19_C"/>
    <property type="match status" value="1"/>
</dbReference>
<comment type="function">
    <text evidence="5">Key component of the cytosolic iron-sulfur protein assembly (CIA) complex, a multiprotein complex that mediates the incorporation of iron-sulfur cluster into apoproteins specifically involved in DNA metabolism and genomic integrity. In the CIA complex, MMS19 acts as an adapter between early-acting CIA components and a subset of cellular target iron-sulfur proteins.</text>
</comment>
<feature type="region of interest" description="Disordered" evidence="6">
    <location>
        <begin position="1"/>
        <end position="64"/>
    </location>
</feature>
<protein>
    <recommendedName>
        <fullName evidence="5">MMS19 nucleotide excision repair protein</fullName>
    </recommendedName>
</protein>
<evidence type="ECO:0000259" key="7">
    <source>
        <dbReference type="Pfam" id="PF12460"/>
    </source>
</evidence>
<dbReference type="PANTHER" id="PTHR12891">
    <property type="entry name" value="DNA REPAIR/TRANSCRIPTION PROTEIN MET18/MMS19"/>
    <property type="match status" value="1"/>
</dbReference>
<dbReference type="Proteomes" id="UP000290289">
    <property type="component" value="Chromosome 9"/>
</dbReference>
<keyword evidence="4 5" id="KW-0539">Nucleus</keyword>
<dbReference type="PANTHER" id="PTHR12891:SF0">
    <property type="entry name" value="MMS19 NUCLEOTIDE EXCISION REPAIR PROTEIN HOMOLOG"/>
    <property type="match status" value="1"/>
</dbReference>
<dbReference type="GO" id="GO:0006281">
    <property type="term" value="P:DNA repair"/>
    <property type="evidence" value="ECO:0007669"/>
    <property type="project" value="UniProtKB-UniRule"/>
</dbReference>
<dbReference type="Pfam" id="PF14500">
    <property type="entry name" value="MMS19_N"/>
    <property type="match status" value="2"/>
</dbReference>